<dbReference type="Pfam" id="PF04184">
    <property type="entry name" value="ST7"/>
    <property type="match status" value="1"/>
</dbReference>
<feature type="repeat" description="TPR" evidence="5">
    <location>
        <begin position="590"/>
        <end position="623"/>
    </location>
</feature>
<dbReference type="SUPFAM" id="SSF103642">
    <property type="entry name" value="Sec-C motif"/>
    <property type="match status" value="1"/>
</dbReference>
<evidence type="ECO:0000256" key="1">
    <source>
        <dbReference type="ARBA" id="ARBA00004141"/>
    </source>
</evidence>
<dbReference type="RefSeq" id="WP_091538684.1">
    <property type="nucleotide sequence ID" value="NZ_FMUS01000001.1"/>
</dbReference>
<keyword evidence="7" id="KW-1185">Reference proteome</keyword>
<gene>
    <name evidence="6" type="ORF">SAMN03080606_00090</name>
</gene>
<dbReference type="Pfam" id="PF02810">
    <property type="entry name" value="SEC-C"/>
    <property type="match status" value="1"/>
</dbReference>
<protein>
    <submittedName>
        <fullName evidence="6">SEC-C motif-containing protein</fullName>
    </submittedName>
</protein>
<dbReference type="Proteomes" id="UP000198636">
    <property type="component" value="Unassembled WGS sequence"/>
</dbReference>
<evidence type="ECO:0000256" key="2">
    <source>
        <dbReference type="ARBA" id="ARBA00022692"/>
    </source>
</evidence>
<dbReference type="Gene3D" id="3.10.450.50">
    <property type="match status" value="1"/>
</dbReference>
<dbReference type="GO" id="GO:0016020">
    <property type="term" value="C:membrane"/>
    <property type="evidence" value="ECO:0007669"/>
    <property type="project" value="UniProtKB-SubCell"/>
</dbReference>
<dbReference type="SUPFAM" id="SSF48452">
    <property type="entry name" value="TPR-like"/>
    <property type="match status" value="1"/>
</dbReference>
<dbReference type="InterPro" id="IPR004027">
    <property type="entry name" value="SEC_C_motif"/>
</dbReference>
<dbReference type="InterPro" id="IPR011990">
    <property type="entry name" value="TPR-like_helical_dom_sf"/>
</dbReference>
<proteinExistence type="predicted"/>
<organism evidence="6 7">
    <name type="scientific">Alkaliphilus peptidifermentans DSM 18978</name>
    <dbReference type="NCBI Taxonomy" id="1120976"/>
    <lineage>
        <taxon>Bacteria</taxon>
        <taxon>Bacillati</taxon>
        <taxon>Bacillota</taxon>
        <taxon>Clostridia</taxon>
        <taxon>Peptostreptococcales</taxon>
        <taxon>Natronincolaceae</taxon>
        <taxon>Alkaliphilus</taxon>
    </lineage>
</organism>
<reference evidence="6 7" key="1">
    <citation type="submission" date="2016-10" db="EMBL/GenBank/DDBJ databases">
        <authorList>
            <person name="de Groot N.N."/>
        </authorList>
    </citation>
    <scope>NUCLEOTIDE SEQUENCE [LARGE SCALE GENOMIC DNA]</scope>
    <source>
        <strain evidence="6 7">DSM 18978</strain>
    </source>
</reference>
<keyword evidence="4" id="KW-0472">Membrane</keyword>
<evidence type="ECO:0000256" key="4">
    <source>
        <dbReference type="ARBA" id="ARBA00023136"/>
    </source>
</evidence>
<dbReference type="InterPro" id="IPR007311">
    <property type="entry name" value="ST7"/>
</dbReference>
<dbReference type="PANTHER" id="PTHR12745:SF6">
    <property type="entry name" value="PROTEIN ST7 HOMOLOG"/>
    <property type="match status" value="1"/>
</dbReference>
<dbReference type="PANTHER" id="PTHR12745">
    <property type="entry name" value="SUPPRESSION OF TUMORIGENICITY 7"/>
    <property type="match status" value="1"/>
</dbReference>
<sequence length="743" mass="86722">MLKHGRNEVCHCGSGKKYKRCCGQNNNIIELNPNTITKSEADKIRRGLQQFVLSKKQLVDKAIVDIANKIEINIDSVINELFEFTMDLIVFDYPVKDEMTLFDLYLKDKQREIKDRVLRIIHSWRDSYLSVYEVKDFYEDEGLILIDLLTKEEKLVKIYGLNGDANKKDLHIGRLLPVESWNEYLNGCIILPSQNKEALINEIKYTRRNKEIFGEKYNNWKEFLKNEGDVFIEVLLDEIVDETMIPLNEDYYDEELHIRQFLSMPHRLLDGMSPLQASYNPKMSKKLKKFIDKIEKGEIDKELQAIDISNHIDIINSLLYGENSILTDIESVPFDNETYKNEALLFIKNCKGKIFLYDIEKTIDLWYLYTSDMKPIIRKSGSWASVLEYIMLDEAWCQYQPTQKEIAKKYGVSHSTVSSNSQMMIQFMYRVMYSYEEEQNQPELLRAPANIINRPKTEKSMLDISEILQNQDFHSIEDANSFMNSILNNGMLEQNKSNLSKKDEAKELIYSAWDSNSKREKIRLANKALKLDENCIDAYNILAEFETNTLEEKIQLFKKALSISERVLGKSYFQENKGHFWGLLETRPYMRAKMGLAQCLIEEGRKEEAINNFYDMLSLNPNDNQGVRYLLAPYLMENGRFADAIGIMNEYDEESSDWLFNKALYTFKSKGANKRAENLLKKAIENNKYVADYLLQIKPIPKILPDNISHGSKEEAINYASYAKKAWEKTWGAIAWLKHVNNN</sequence>
<dbReference type="STRING" id="1120976.SAMN03080606_00090"/>
<evidence type="ECO:0000313" key="6">
    <source>
        <dbReference type="EMBL" id="SCX76272.1"/>
    </source>
</evidence>
<evidence type="ECO:0000256" key="3">
    <source>
        <dbReference type="ARBA" id="ARBA00022989"/>
    </source>
</evidence>
<accession>A0A1G5AEF7</accession>
<evidence type="ECO:0000256" key="5">
    <source>
        <dbReference type="PROSITE-ProRule" id="PRU00339"/>
    </source>
</evidence>
<keyword evidence="2" id="KW-0812">Transmembrane</keyword>
<dbReference type="InterPro" id="IPR019734">
    <property type="entry name" value="TPR_rpt"/>
</dbReference>
<dbReference type="EMBL" id="FMUS01000001">
    <property type="protein sequence ID" value="SCX76272.1"/>
    <property type="molecule type" value="Genomic_DNA"/>
</dbReference>
<evidence type="ECO:0000313" key="7">
    <source>
        <dbReference type="Proteomes" id="UP000198636"/>
    </source>
</evidence>
<dbReference type="PROSITE" id="PS50005">
    <property type="entry name" value="TPR"/>
    <property type="match status" value="1"/>
</dbReference>
<keyword evidence="5" id="KW-0802">TPR repeat</keyword>
<dbReference type="Gene3D" id="1.25.40.10">
    <property type="entry name" value="Tetratricopeptide repeat domain"/>
    <property type="match status" value="1"/>
</dbReference>
<dbReference type="OrthoDB" id="6399948at2"/>
<name>A0A1G5AEF7_9FIRM</name>
<keyword evidence="3" id="KW-1133">Transmembrane helix</keyword>
<dbReference type="AlphaFoldDB" id="A0A1G5AEF7"/>
<comment type="subcellular location">
    <subcellularLocation>
        <location evidence="1">Membrane</location>
        <topology evidence="1">Multi-pass membrane protein</topology>
    </subcellularLocation>
</comment>